<gene>
    <name evidence="4" type="primary">LOC113491933</name>
</gene>
<dbReference type="Proteomes" id="UP000322000">
    <property type="component" value="Chromosome 3"/>
</dbReference>
<proteinExistence type="inferred from homology"/>
<organism evidence="3 4">
    <name type="scientific">Trichoplusia ni</name>
    <name type="common">Cabbage looper</name>
    <dbReference type="NCBI Taxonomy" id="7111"/>
    <lineage>
        <taxon>Eukaryota</taxon>
        <taxon>Metazoa</taxon>
        <taxon>Ecdysozoa</taxon>
        <taxon>Arthropoda</taxon>
        <taxon>Hexapoda</taxon>
        <taxon>Insecta</taxon>
        <taxon>Pterygota</taxon>
        <taxon>Neoptera</taxon>
        <taxon>Endopterygota</taxon>
        <taxon>Lepidoptera</taxon>
        <taxon>Glossata</taxon>
        <taxon>Ditrysia</taxon>
        <taxon>Noctuoidea</taxon>
        <taxon>Noctuidae</taxon>
        <taxon>Plusiinae</taxon>
        <taxon>Trichoplusia</taxon>
    </lineage>
</organism>
<dbReference type="CTD" id="43512"/>
<dbReference type="FunCoup" id="A0A7E5V9J3">
    <property type="interactions" value="17"/>
</dbReference>
<dbReference type="GO" id="GO:0016491">
    <property type="term" value="F:oxidoreductase activity"/>
    <property type="evidence" value="ECO:0007669"/>
    <property type="project" value="UniProtKB-KW"/>
</dbReference>
<dbReference type="SUPFAM" id="SSF51735">
    <property type="entry name" value="NAD(P)-binding Rossmann-fold domains"/>
    <property type="match status" value="1"/>
</dbReference>
<evidence type="ECO:0000256" key="2">
    <source>
        <dbReference type="RuleBase" id="RU000363"/>
    </source>
</evidence>
<dbReference type="InterPro" id="IPR002347">
    <property type="entry name" value="SDR_fam"/>
</dbReference>
<accession>A0A7E5V9J3</accession>
<evidence type="ECO:0000313" key="3">
    <source>
        <dbReference type="Proteomes" id="UP000322000"/>
    </source>
</evidence>
<dbReference type="InterPro" id="IPR036291">
    <property type="entry name" value="NAD(P)-bd_dom_sf"/>
</dbReference>
<dbReference type="PRINTS" id="PR00081">
    <property type="entry name" value="GDHRDH"/>
</dbReference>
<dbReference type="PROSITE" id="PS00061">
    <property type="entry name" value="ADH_SHORT"/>
    <property type="match status" value="1"/>
</dbReference>
<dbReference type="GeneID" id="113491933"/>
<dbReference type="InterPro" id="IPR020904">
    <property type="entry name" value="Sc_DH/Rdtase_CS"/>
</dbReference>
<sequence>MPIHILSTLFTISTEREEKIHEIHCKYATKPETRFICNDSVEDRVHRRQFLTSFVLIWTIVRSKNLSYFKFLFCFTMSIMRVVAITGCDSGLGWALAARSAREGLVTVAGMYNGVDTKAAESLRRLCAHPCSLDVTNPDSVAGFRDYVQSLLNDNPNYKLHAIVNNAGVMTIGDYEWQTQTMIENTIHVNLMGTMRVVSAFLPDLRRSALENAVPSVPRIINVASHCGLQPLPGFAAYSASKAGVLGLTKALRLEHRKHGLGVVAFVPGGFVTSSNIIVHQGASGNAMLEKLNDEQKSFYGKRITTLTNYLQSASSHNTRYDSLKDENIIETFVKALTSESPKALYKVESWRYMFYYNLFKLPLPEGVTSWLIKKFLNFPEN</sequence>
<dbReference type="OrthoDB" id="294295at2759"/>
<dbReference type="InParanoid" id="A0A7E5V9J3"/>
<keyword evidence="3" id="KW-1185">Reference proteome</keyword>
<dbReference type="PANTHER" id="PTHR43313">
    <property type="entry name" value="SHORT-CHAIN DEHYDROGENASE/REDUCTASE FAMILY 9C"/>
    <property type="match status" value="1"/>
</dbReference>
<dbReference type="KEGG" id="tnl:113491933"/>
<dbReference type="PRINTS" id="PR00080">
    <property type="entry name" value="SDRFAMILY"/>
</dbReference>
<dbReference type="Gene3D" id="3.40.50.720">
    <property type="entry name" value="NAD(P)-binding Rossmann-like Domain"/>
    <property type="match status" value="1"/>
</dbReference>
<evidence type="ECO:0000256" key="1">
    <source>
        <dbReference type="ARBA" id="ARBA00023002"/>
    </source>
</evidence>
<dbReference type="AlphaFoldDB" id="A0A7E5V9J3"/>
<reference evidence="4" key="1">
    <citation type="submission" date="2025-08" db="UniProtKB">
        <authorList>
            <consortium name="RefSeq"/>
        </authorList>
    </citation>
    <scope>IDENTIFICATION</scope>
</reference>
<dbReference type="RefSeq" id="XP_026724948.1">
    <property type="nucleotide sequence ID" value="XM_026869147.1"/>
</dbReference>
<dbReference type="GO" id="GO:0008202">
    <property type="term" value="P:steroid metabolic process"/>
    <property type="evidence" value="ECO:0007669"/>
    <property type="project" value="TreeGrafter"/>
</dbReference>
<keyword evidence="1" id="KW-0560">Oxidoreductase</keyword>
<name>A0A7E5V9J3_TRINI</name>
<evidence type="ECO:0000313" key="4">
    <source>
        <dbReference type="RefSeq" id="XP_026724948.1"/>
    </source>
</evidence>
<dbReference type="PANTHER" id="PTHR43313:SF36">
    <property type="entry name" value="D-BETA-HYDROXYBUTYRATE DEHYDROGENASE, MITOCHONDRIAL"/>
    <property type="match status" value="1"/>
</dbReference>
<dbReference type="Pfam" id="PF00106">
    <property type="entry name" value="adh_short"/>
    <property type="match status" value="1"/>
</dbReference>
<protein>
    <submittedName>
        <fullName evidence="4">Retinol dehydrogenase 7</fullName>
    </submittedName>
</protein>
<comment type="similarity">
    <text evidence="2">Belongs to the short-chain dehydrogenases/reductases (SDR) family.</text>
</comment>